<evidence type="ECO:0000256" key="2">
    <source>
        <dbReference type="SAM" id="MobiDB-lite"/>
    </source>
</evidence>
<feature type="compositionally biased region" description="Basic residues" evidence="2">
    <location>
        <begin position="460"/>
        <end position="481"/>
    </location>
</feature>
<protein>
    <submittedName>
        <fullName evidence="4">Palmitoleoyl-protein carboxylesterase NOTUM</fullName>
    </submittedName>
</protein>
<feature type="compositionally biased region" description="Basic and acidic residues" evidence="2">
    <location>
        <begin position="433"/>
        <end position="459"/>
    </location>
</feature>
<feature type="compositionally biased region" description="Basic and acidic residues" evidence="2">
    <location>
        <begin position="482"/>
        <end position="491"/>
    </location>
</feature>
<evidence type="ECO:0000313" key="5">
    <source>
        <dbReference type="Proteomes" id="UP000887013"/>
    </source>
</evidence>
<feature type="chain" id="PRO_5036481293" evidence="3">
    <location>
        <begin position="18"/>
        <end position="585"/>
    </location>
</feature>
<evidence type="ECO:0000256" key="3">
    <source>
        <dbReference type="SAM" id="SignalP"/>
    </source>
</evidence>
<evidence type="ECO:0000256" key="1">
    <source>
        <dbReference type="ARBA" id="ARBA00010213"/>
    </source>
</evidence>
<name>A0A8X6MRQ9_NEPPI</name>
<dbReference type="PANTHER" id="PTHR21562:SF122">
    <property type="entry name" value="PALMITOLEOYL-PROTEIN CARBOXYLESTERASE NOTUM"/>
    <property type="match status" value="1"/>
</dbReference>
<accession>A0A8X6MRQ9</accession>
<proteinExistence type="inferred from homology"/>
<organism evidence="4 5">
    <name type="scientific">Nephila pilipes</name>
    <name type="common">Giant wood spider</name>
    <name type="synonym">Nephila maculata</name>
    <dbReference type="NCBI Taxonomy" id="299642"/>
    <lineage>
        <taxon>Eukaryota</taxon>
        <taxon>Metazoa</taxon>
        <taxon>Ecdysozoa</taxon>
        <taxon>Arthropoda</taxon>
        <taxon>Chelicerata</taxon>
        <taxon>Arachnida</taxon>
        <taxon>Araneae</taxon>
        <taxon>Araneomorphae</taxon>
        <taxon>Entelegynae</taxon>
        <taxon>Araneoidea</taxon>
        <taxon>Nephilidae</taxon>
        <taxon>Nephila</taxon>
    </lineage>
</organism>
<evidence type="ECO:0000313" key="4">
    <source>
        <dbReference type="EMBL" id="GFS74372.1"/>
    </source>
</evidence>
<sequence>MHVSPWTFLLLLSPVLSTPTTRLPELLNGRGLSQLSSPGLELIRQLLRELHECRSSKAPAMRKVILTNKTVTCNDGSPAGYYIRESRSSKRWIIYLEGGWYCFDEKSCNHRWSRSRNLMSSTMWPETRSVGGILSPDPEENPYWWDANQVFLPYCSSDTWSGASYSSRKGEFSFLGSLIIIEVIKDLLNKELFSADMLLLAGSSAGGTGVLLNLDRVSDFLHGLKSKIEVRGLADSGWFLDNEPYQPLDCMDPQTCAPVEAIKRGAKLWNGQVPRRCQMQYAANDIWRCYFGYRIYSTLQTPVFVFQWLFDEAQMTADNVGAPVSKPQWDYIHKMGNDLRTSLENVTAVFAPSCISHMVLSKKDWRHVKINKVSLPQALRCWELQAHEHNHHHHHPHHHLYDPINSDSLPHDVTSPSNMSGDMPTASLRIGRRKSDNSSAESRDEMDSSESILDKEERRKQRRKERKRRRQNKNKKRKKNSRRESRSRDKRSLFPEDLRVRHRWTLHEDLCYHWLVDECTWPQCNRACPRLHDPFTGEELDFIELLKSFGLDMSSVANALGIDLVTLNDMDHDTLLQLLTQQTNK</sequence>
<feature type="region of interest" description="Disordered" evidence="2">
    <location>
        <begin position="393"/>
        <end position="491"/>
    </location>
</feature>
<dbReference type="PANTHER" id="PTHR21562">
    <property type="entry name" value="NOTUM-RELATED"/>
    <property type="match status" value="1"/>
</dbReference>
<keyword evidence="5" id="KW-1185">Reference proteome</keyword>
<comment type="similarity">
    <text evidence="1">Belongs to the pectinacetylesterase family. Notum subfamily.</text>
</comment>
<dbReference type="InterPro" id="IPR004963">
    <property type="entry name" value="PAE/NOTUM"/>
</dbReference>
<gene>
    <name evidence="4" type="primary">Notum</name>
    <name evidence="4" type="ORF">NPIL_473781</name>
</gene>
<dbReference type="GO" id="GO:0016787">
    <property type="term" value="F:hydrolase activity"/>
    <property type="evidence" value="ECO:0007669"/>
    <property type="project" value="InterPro"/>
</dbReference>
<reference evidence="4" key="1">
    <citation type="submission" date="2020-08" db="EMBL/GenBank/DDBJ databases">
        <title>Multicomponent nature underlies the extraordinary mechanical properties of spider dragline silk.</title>
        <authorList>
            <person name="Kono N."/>
            <person name="Nakamura H."/>
            <person name="Mori M."/>
            <person name="Yoshida Y."/>
            <person name="Ohtoshi R."/>
            <person name="Malay A.D."/>
            <person name="Moran D.A.P."/>
            <person name="Tomita M."/>
            <person name="Numata K."/>
            <person name="Arakawa K."/>
        </authorList>
    </citation>
    <scope>NUCLEOTIDE SEQUENCE</scope>
</reference>
<comment type="caution">
    <text evidence="4">The sequence shown here is derived from an EMBL/GenBank/DDBJ whole genome shotgun (WGS) entry which is preliminary data.</text>
</comment>
<dbReference type="Proteomes" id="UP000887013">
    <property type="component" value="Unassembled WGS sequence"/>
</dbReference>
<dbReference type="OrthoDB" id="2015280at2759"/>
<feature type="signal peptide" evidence="3">
    <location>
        <begin position="1"/>
        <end position="17"/>
    </location>
</feature>
<dbReference type="Pfam" id="PF03283">
    <property type="entry name" value="PAE"/>
    <property type="match status" value="1"/>
</dbReference>
<keyword evidence="3" id="KW-0732">Signal</keyword>
<dbReference type="EMBL" id="BMAW01096368">
    <property type="protein sequence ID" value="GFS74372.1"/>
    <property type="molecule type" value="Genomic_DNA"/>
</dbReference>
<dbReference type="AlphaFoldDB" id="A0A8X6MRQ9"/>